<accession>A0A157ZMJ8</accession>
<protein>
    <submittedName>
        <fullName evidence="5">GntR family transcriptional regulator</fullName>
    </submittedName>
</protein>
<dbReference type="InterPro" id="IPR036388">
    <property type="entry name" value="WH-like_DNA-bd_sf"/>
</dbReference>
<keyword evidence="6" id="KW-1185">Reference proteome</keyword>
<dbReference type="PANTHER" id="PTHR43537:SF5">
    <property type="entry name" value="UXU OPERON TRANSCRIPTIONAL REGULATOR"/>
    <property type="match status" value="1"/>
</dbReference>
<dbReference type="InterPro" id="IPR036390">
    <property type="entry name" value="WH_DNA-bd_sf"/>
</dbReference>
<sequence length="239" mass="26426">MTPPRPVRTLPDAHRGGGSTASLTLRAYRLLEEAIVTQQIAPGASVTEAQLSELIGMSRMPTREAVRRLVRENLLVVLPKRGIVVRPIDAHAQLRLLETRREVERLLARLVARESTAVQKETLRELASRFEVAARNADTLAFVHADKSFNELCLASCANDFVIDAMRLMQGPSRRFWFQRSRDAEILAESASLHAALALAMASGDADAAARASDRLLDSAERFARRAIEEAHPAIPSFR</sequence>
<dbReference type="RefSeq" id="WP_061173578.1">
    <property type="nucleotide sequence ID" value="NZ_FCOE02000003.1"/>
</dbReference>
<gene>
    <name evidence="5" type="ORF">AWB80_01009</name>
</gene>
<dbReference type="GO" id="GO:0003677">
    <property type="term" value="F:DNA binding"/>
    <property type="evidence" value="ECO:0007669"/>
    <property type="project" value="UniProtKB-KW"/>
</dbReference>
<reference evidence="5" key="1">
    <citation type="submission" date="2016-01" db="EMBL/GenBank/DDBJ databases">
        <authorList>
            <person name="Peeters C."/>
        </authorList>
    </citation>
    <scope>NUCLEOTIDE SEQUENCE [LARGE SCALE GENOMIC DNA]</scope>
    <source>
        <strain evidence="5">LMG 29323</strain>
    </source>
</reference>
<evidence type="ECO:0000313" key="6">
    <source>
        <dbReference type="Proteomes" id="UP000054911"/>
    </source>
</evidence>
<dbReference type="SMART" id="SM00895">
    <property type="entry name" value="FCD"/>
    <property type="match status" value="1"/>
</dbReference>
<name>A0A157ZMJ8_9BURK</name>
<dbReference type="PANTHER" id="PTHR43537">
    <property type="entry name" value="TRANSCRIPTIONAL REGULATOR, GNTR FAMILY"/>
    <property type="match status" value="1"/>
</dbReference>
<evidence type="ECO:0000256" key="3">
    <source>
        <dbReference type="ARBA" id="ARBA00023163"/>
    </source>
</evidence>
<evidence type="ECO:0000256" key="2">
    <source>
        <dbReference type="ARBA" id="ARBA00023125"/>
    </source>
</evidence>
<evidence type="ECO:0000259" key="4">
    <source>
        <dbReference type="PROSITE" id="PS50949"/>
    </source>
</evidence>
<dbReference type="SUPFAM" id="SSF48008">
    <property type="entry name" value="GntR ligand-binding domain-like"/>
    <property type="match status" value="1"/>
</dbReference>
<comment type="caution">
    <text evidence="5">The sequence shown here is derived from an EMBL/GenBank/DDBJ whole genome shotgun (WGS) entry which is preliminary data.</text>
</comment>
<dbReference type="AlphaFoldDB" id="A0A157ZMJ8"/>
<dbReference type="SMART" id="SM00345">
    <property type="entry name" value="HTH_GNTR"/>
    <property type="match status" value="1"/>
</dbReference>
<dbReference type="STRING" id="1777141.AWB80_01009"/>
<dbReference type="InterPro" id="IPR008920">
    <property type="entry name" value="TF_FadR/GntR_C"/>
</dbReference>
<dbReference type="Gene3D" id="1.10.10.10">
    <property type="entry name" value="Winged helix-like DNA-binding domain superfamily/Winged helix DNA-binding domain"/>
    <property type="match status" value="1"/>
</dbReference>
<dbReference type="EMBL" id="FCOE02000003">
    <property type="protein sequence ID" value="SAK46689.1"/>
    <property type="molecule type" value="Genomic_DNA"/>
</dbReference>
<proteinExistence type="predicted"/>
<dbReference type="SUPFAM" id="SSF46785">
    <property type="entry name" value="Winged helix' DNA-binding domain"/>
    <property type="match status" value="1"/>
</dbReference>
<dbReference type="GO" id="GO:0003700">
    <property type="term" value="F:DNA-binding transcription factor activity"/>
    <property type="evidence" value="ECO:0007669"/>
    <property type="project" value="InterPro"/>
</dbReference>
<feature type="domain" description="HTH gntR-type" evidence="4">
    <location>
        <begin position="21"/>
        <end position="88"/>
    </location>
</feature>
<organism evidence="5 6">
    <name type="scientific">Caballeronia pedi</name>
    <dbReference type="NCBI Taxonomy" id="1777141"/>
    <lineage>
        <taxon>Bacteria</taxon>
        <taxon>Pseudomonadati</taxon>
        <taxon>Pseudomonadota</taxon>
        <taxon>Betaproteobacteria</taxon>
        <taxon>Burkholderiales</taxon>
        <taxon>Burkholderiaceae</taxon>
        <taxon>Caballeronia</taxon>
    </lineage>
</organism>
<evidence type="ECO:0000313" key="5">
    <source>
        <dbReference type="EMBL" id="SAK46689.1"/>
    </source>
</evidence>
<dbReference type="InterPro" id="IPR000524">
    <property type="entry name" value="Tscrpt_reg_HTH_GntR"/>
</dbReference>
<keyword evidence="3" id="KW-0804">Transcription</keyword>
<keyword evidence="2" id="KW-0238">DNA-binding</keyword>
<dbReference type="Proteomes" id="UP000054911">
    <property type="component" value="Unassembled WGS sequence"/>
</dbReference>
<dbReference type="InterPro" id="IPR011711">
    <property type="entry name" value="GntR_C"/>
</dbReference>
<dbReference type="Gene3D" id="1.20.120.530">
    <property type="entry name" value="GntR ligand-binding domain-like"/>
    <property type="match status" value="1"/>
</dbReference>
<dbReference type="Pfam" id="PF07729">
    <property type="entry name" value="FCD"/>
    <property type="match status" value="1"/>
</dbReference>
<dbReference type="PROSITE" id="PS50949">
    <property type="entry name" value="HTH_GNTR"/>
    <property type="match status" value="1"/>
</dbReference>
<keyword evidence="1" id="KW-0805">Transcription regulation</keyword>
<dbReference type="Pfam" id="PF00392">
    <property type="entry name" value="GntR"/>
    <property type="match status" value="1"/>
</dbReference>
<evidence type="ECO:0000256" key="1">
    <source>
        <dbReference type="ARBA" id="ARBA00023015"/>
    </source>
</evidence>